<evidence type="ECO:0000313" key="20">
    <source>
        <dbReference type="EMBL" id="GMR51823.1"/>
    </source>
</evidence>
<evidence type="ECO:0000256" key="3">
    <source>
        <dbReference type="ARBA" id="ARBA00004906"/>
    </source>
</evidence>
<evidence type="ECO:0000256" key="13">
    <source>
        <dbReference type="ARBA" id="ARBA00022833"/>
    </source>
</evidence>
<dbReference type="Proteomes" id="UP001328107">
    <property type="component" value="Unassembled WGS sequence"/>
</dbReference>
<dbReference type="GO" id="GO:0072344">
    <property type="term" value="P:rescue of stalled ribosome"/>
    <property type="evidence" value="ECO:0007669"/>
    <property type="project" value="UniProtKB-UniRule"/>
</dbReference>
<protein>
    <recommendedName>
        <fullName evidence="6 18">E3 ubiquitin-protein ligase listerin</fullName>
        <ecNumber evidence="5 18">2.3.2.27</ecNumber>
    </recommendedName>
    <alternativeName>
        <fullName evidence="14 18">RING-type E3 ubiquitin transferase listerin</fullName>
    </alternativeName>
</protein>
<dbReference type="InterPro" id="IPR001841">
    <property type="entry name" value="Znf_RING"/>
</dbReference>
<dbReference type="Pfam" id="PF22999">
    <property type="entry name" value="LTN1_E3_ligase_6th"/>
    <property type="match status" value="1"/>
</dbReference>
<evidence type="ECO:0000256" key="12">
    <source>
        <dbReference type="ARBA" id="ARBA00022786"/>
    </source>
</evidence>
<evidence type="ECO:0000256" key="14">
    <source>
        <dbReference type="ARBA" id="ARBA00032366"/>
    </source>
</evidence>
<keyword evidence="8 18" id="KW-0808">Transferase</keyword>
<comment type="subunit">
    <text evidence="16">Component of the ribosome quality control complex (RQC), composed of at least the E3 ubiquitin ligase ltn1 and nemf. The complex probably also contains tcf25 as well as vcp/p97 and its ubiquitin-binding cofactors. RQC forms a stable complex with 60S ribosomal subunits.</text>
</comment>
<dbReference type="InterPro" id="IPR054477">
    <property type="entry name" value="LTN1_E3_ligase_6th"/>
</dbReference>
<feature type="domain" description="RING-type" evidence="19">
    <location>
        <begin position="737"/>
        <end position="784"/>
    </location>
</feature>
<keyword evidence="13 18" id="KW-0862">Zinc</keyword>
<comment type="pathway">
    <text evidence="3 18">Protein modification; protein ubiquitination.</text>
</comment>
<dbReference type="SMART" id="SM00184">
    <property type="entry name" value="RING"/>
    <property type="match status" value="1"/>
</dbReference>
<evidence type="ECO:0000256" key="17">
    <source>
        <dbReference type="PROSITE-ProRule" id="PRU00175"/>
    </source>
</evidence>
<evidence type="ECO:0000313" key="21">
    <source>
        <dbReference type="Proteomes" id="UP001328107"/>
    </source>
</evidence>
<evidence type="ECO:0000259" key="19">
    <source>
        <dbReference type="PROSITE" id="PS50089"/>
    </source>
</evidence>
<comment type="caution">
    <text evidence="20">The sequence shown here is derived from an EMBL/GenBank/DDBJ whole genome shotgun (WGS) entry which is preliminary data.</text>
</comment>
<dbReference type="GO" id="GO:0061630">
    <property type="term" value="F:ubiquitin protein ligase activity"/>
    <property type="evidence" value="ECO:0007669"/>
    <property type="project" value="UniProtKB-UniRule"/>
</dbReference>
<dbReference type="GO" id="GO:0008270">
    <property type="term" value="F:zinc ion binding"/>
    <property type="evidence" value="ECO:0007669"/>
    <property type="project" value="UniProtKB-KW"/>
</dbReference>
<dbReference type="InterPro" id="IPR011016">
    <property type="entry name" value="Znf_RING-CH"/>
</dbReference>
<evidence type="ECO:0000256" key="11">
    <source>
        <dbReference type="ARBA" id="ARBA00022771"/>
    </source>
</evidence>
<dbReference type="InterPro" id="IPR013083">
    <property type="entry name" value="Znf_RING/FYVE/PHD"/>
</dbReference>
<dbReference type="GO" id="GO:0005829">
    <property type="term" value="C:cytosol"/>
    <property type="evidence" value="ECO:0007669"/>
    <property type="project" value="UniProtKB-SubCell"/>
</dbReference>
<evidence type="ECO:0000256" key="18">
    <source>
        <dbReference type="RuleBase" id="RU367090"/>
    </source>
</evidence>
<dbReference type="EC" id="2.3.2.27" evidence="5 18"/>
<reference evidence="21" key="1">
    <citation type="submission" date="2022-10" db="EMBL/GenBank/DDBJ databases">
        <title>Genome assembly of Pristionchus species.</title>
        <authorList>
            <person name="Yoshida K."/>
            <person name="Sommer R.J."/>
        </authorList>
    </citation>
    <scope>NUCLEOTIDE SEQUENCE [LARGE SCALE GENOMIC DNA]</scope>
    <source>
        <strain evidence="21">RS5460</strain>
    </source>
</reference>
<dbReference type="InterPro" id="IPR039804">
    <property type="entry name" value="RING-CH-C4HC3_LTN1"/>
</dbReference>
<dbReference type="GO" id="GO:1990112">
    <property type="term" value="C:RQC complex"/>
    <property type="evidence" value="ECO:0007669"/>
    <property type="project" value="UniProtKB-UniRule"/>
</dbReference>
<dbReference type="InterPro" id="IPR054478">
    <property type="entry name" value="LTN1_UBC"/>
</dbReference>
<keyword evidence="10" id="KW-0677">Repeat</keyword>
<evidence type="ECO:0000256" key="7">
    <source>
        <dbReference type="ARBA" id="ARBA00022490"/>
    </source>
</evidence>
<dbReference type="PANTHER" id="PTHR12389">
    <property type="entry name" value="ZINC FINGER PROTEIN 294"/>
    <property type="match status" value="1"/>
</dbReference>
<dbReference type="GO" id="GO:0043023">
    <property type="term" value="F:ribosomal large subunit binding"/>
    <property type="evidence" value="ECO:0007669"/>
    <property type="project" value="TreeGrafter"/>
</dbReference>
<sequence length="791" mass="87925">SGCALSIFHRLDASFSLPFMQLITSEVMEGVMTPLDVSSFHSMATLFYDLVDNGIPLLDKDRFFSRIISIILPLVGHLTHAALLSHFWPCPIDKLPYRPSDPSNLVKLIEESSKALALFLALYVHRGSDSPSGILLLPVLLLSSLIRLARSQSLSCMRQSETESRLLEYAEEMIESGSSEVRVEDVLSLLSNSIAGSRHLIVYSLRQLANRQLILPCEADTPLSTLPTQGFNRHLELARGLFYRRNVHRMLEEMAREAEKEEQNENNTLFTLLCDDAHFSLSMSALTGAHEYLMENRTEKEGGEEGEGAQPLSDGALDFLRCAILTAINSVHSDRPSPSMWMEGRRRLLASAAIQLAILMNGEGTEEWIDFFLPSITPMLLVMYGKVDMVDGSSLSRCLNLFISTHPSLTWDDSWKGQWDKKSARYDAEMDQAGVTAGIQTIVLKASWVLESAGEENGEAIVAACRIVGMCASSTISFSSQDGEKGVNITVNLPPFMKNLAEKDGWSRCGVLVASLSILESNEGEGAEGDNKVERSVLCDAMAPVISKCLTTIVSKTEQKEDLIKTRFFIQKALPSPDFLLHWSCFLLRQTLSAFPSIVKMWYTGLPKSASSRVNRFISSSLSPILIDHEITQVMEGNLEEKHKNDQATLTIRRHSNEILLNYILEDTRMRLNIKMPIGWPLLPPSVSVEGSIVGEQDGRKWMLQLNSQLHRNASLVSALSAWLVHAGKKVEGADSCTICMMLVAPTTKQLPKARCRTCHNKFHSSCLYKWFESSNQSSCPLCRTDFAAPP</sequence>
<dbReference type="Gene3D" id="3.30.40.10">
    <property type="entry name" value="Zinc/RING finger domain, C3HC4 (zinc finger)"/>
    <property type="match status" value="1"/>
</dbReference>
<comment type="catalytic activity">
    <reaction evidence="1 18">
        <text>S-ubiquitinyl-[E2 ubiquitin-conjugating enzyme]-L-cysteine + [acceptor protein]-L-lysine = [E2 ubiquitin-conjugating enzyme]-L-cysteine + N(6)-ubiquitinyl-[acceptor protein]-L-lysine.</text>
        <dbReference type="EC" id="2.3.2.27"/>
    </reaction>
</comment>
<feature type="non-terminal residue" evidence="20">
    <location>
        <position position="1"/>
    </location>
</feature>
<dbReference type="CDD" id="cd16491">
    <property type="entry name" value="RING-CH-C4HC3_LTN1"/>
    <property type="match status" value="1"/>
</dbReference>
<evidence type="ECO:0000256" key="15">
    <source>
        <dbReference type="ARBA" id="ARBA00053497"/>
    </source>
</evidence>
<dbReference type="GO" id="GO:1990116">
    <property type="term" value="P:ribosome-associated ubiquitin-dependent protein catabolic process"/>
    <property type="evidence" value="ECO:0007669"/>
    <property type="project" value="UniProtKB-UniRule"/>
</dbReference>
<evidence type="ECO:0000256" key="10">
    <source>
        <dbReference type="ARBA" id="ARBA00022737"/>
    </source>
</evidence>
<comment type="subcellular location">
    <subcellularLocation>
        <location evidence="2">Cytoplasm</location>
        <location evidence="2">Cytosol</location>
    </subcellularLocation>
</comment>
<evidence type="ECO:0000256" key="5">
    <source>
        <dbReference type="ARBA" id="ARBA00012483"/>
    </source>
</evidence>
<dbReference type="SUPFAM" id="SSF57850">
    <property type="entry name" value="RING/U-box"/>
    <property type="match status" value="1"/>
</dbReference>
<dbReference type="AlphaFoldDB" id="A0AAN5I4F0"/>
<evidence type="ECO:0000256" key="2">
    <source>
        <dbReference type="ARBA" id="ARBA00004514"/>
    </source>
</evidence>
<evidence type="ECO:0000256" key="1">
    <source>
        <dbReference type="ARBA" id="ARBA00000900"/>
    </source>
</evidence>
<proteinExistence type="inferred from homology"/>
<accession>A0AAN5I4F0</accession>
<dbReference type="SMART" id="SM00744">
    <property type="entry name" value="RINGv"/>
    <property type="match status" value="1"/>
</dbReference>
<comment type="function">
    <text evidence="15">E3 ubiquitin-protein ligase. Component of the ribosome quality control complex (RQC), a ribosome-associated complex that mediates ubiquitination and extraction of incompletely synthesized nascent chains for proteasomal degradation. Ubiquitination leads to vcp/p97 recruitment for extraction and degradation of the incomplete translation product.</text>
</comment>
<gene>
    <name evidence="20" type="ORF">PMAYCL1PPCAC_22018</name>
</gene>
<evidence type="ECO:0000256" key="6">
    <source>
        <dbReference type="ARBA" id="ARBA00017157"/>
    </source>
</evidence>
<keyword evidence="9 18" id="KW-0479">Metal-binding</keyword>
<evidence type="ECO:0000256" key="4">
    <source>
        <dbReference type="ARBA" id="ARBA00007997"/>
    </source>
</evidence>
<keyword evidence="21" id="KW-1185">Reference proteome</keyword>
<dbReference type="InterPro" id="IPR039795">
    <property type="entry name" value="LTN1/Rkr1"/>
</dbReference>
<organism evidence="20 21">
    <name type="scientific">Pristionchus mayeri</name>
    <dbReference type="NCBI Taxonomy" id="1317129"/>
    <lineage>
        <taxon>Eukaryota</taxon>
        <taxon>Metazoa</taxon>
        <taxon>Ecdysozoa</taxon>
        <taxon>Nematoda</taxon>
        <taxon>Chromadorea</taxon>
        <taxon>Rhabditida</taxon>
        <taxon>Rhabditina</taxon>
        <taxon>Diplogasteromorpha</taxon>
        <taxon>Diplogasteroidea</taxon>
        <taxon>Neodiplogasteridae</taxon>
        <taxon>Pristionchus</taxon>
    </lineage>
</organism>
<keyword evidence="7" id="KW-0963">Cytoplasm</keyword>
<dbReference type="Pfam" id="PF23009">
    <property type="entry name" value="UBC_like"/>
    <property type="match status" value="1"/>
</dbReference>
<evidence type="ECO:0000256" key="9">
    <source>
        <dbReference type="ARBA" id="ARBA00022723"/>
    </source>
</evidence>
<keyword evidence="11 17" id="KW-0863">Zinc-finger</keyword>
<dbReference type="FunFam" id="3.30.40.10:FF:000038">
    <property type="entry name" value="E3 ubiquitin-protein ligase listerin"/>
    <property type="match status" value="1"/>
</dbReference>
<keyword evidence="12 18" id="KW-0833">Ubl conjugation pathway</keyword>
<name>A0AAN5I4F0_9BILA</name>
<dbReference type="PANTHER" id="PTHR12389:SF0">
    <property type="entry name" value="E3 UBIQUITIN-PROTEIN LIGASE LISTERIN"/>
    <property type="match status" value="1"/>
</dbReference>
<dbReference type="PROSITE" id="PS50089">
    <property type="entry name" value="ZF_RING_2"/>
    <property type="match status" value="1"/>
</dbReference>
<dbReference type="Pfam" id="PF13639">
    <property type="entry name" value="zf-RING_2"/>
    <property type="match status" value="1"/>
</dbReference>
<dbReference type="EMBL" id="BTRK01000005">
    <property type="protein sequence ID" value="GMR51823.1"/>
    <property type="molecule type" value="Genomic_DNA"/>
</dbReference>
<comment type="similarity">
    <text evidence="4 18">Belongs to the LTN1 family.</text>
</comment>
<evidence type="ECO:0000256" key="16">
    <source>
        <dbReference type="ARBA" id="ARBA00065062"/>
    </source>
</evidence>
<evidence type="ECO:0000256" key="8">
    <source>
        <dbReference type="ARBA" id="ARBA00022679"/>
    </source>
</evidence>